<evidence type="ECO:0000256" key="1">
    <source>
        <dbReference type="SAM" id="Phobius"/>
    </source>
</evidence>
<sequence>MIDDESPPLLWTRPRPRPWTVPCLITTSSFTIFAEGIPGAAASVSVLDRDYGLSAHWKPIGVFAETPYAFVALGLFVHVAWFASRKYVATHTPTACGLWFDQRARPLLSQPKSHDTNGPCADCLTAWGDHYGQ</sequence>
<dbReference type="RefSeq" id="WP_092927442.1">
    <property type="nucleotide sequence ID" value="NZ_FOMZ01000007.1"/>
</dbReference>
<protein>
    <submittedName>
        <fullName evidence="2">Uncharacterized protein</fullName>
    </submittedName>
</protein>
<reference evidence="3" key="1">
    <citation type="submission" date="2016-10" db="EMBL/GenBank/DDBJ databases">
        <authorList>
            <person name="Varghese N."/>
            <person name="Submissions S."/>
        </authorList>
    </citation>
    <scope>NUCLEOTIDE SEQUENCE [LARGE SCALE GENOMIC DNA]</scope>
    <source>
        <strain evidence="3">DSM 45004</strain>
    </source>
</reference>
<accession>A0A1I1XTE1</accession>
<proteinExistence type="predicted"/>
<keyword evidence="1" id="KW-1133">Transmembrane helix</keyword>
<dbReference type="EMBL" id="FOMZ01000007">
    <property type="protein sequence ID" value="SFE08870.1"/>
    <property type="molecule type" value="Genomic_DNA"/>
</dbReference>
<dbReference type="AlphaFoldDB" id="A0A1I1XTE1"/>
<keyword evidence="3" id="KW-1185">Reference proteome</keyword>
<organism evidence="2 3">
    <name type="scientific">Actinopolyspora alba</name>
    <dbReference type="NCBI Taxonomy" id="673379"/>
    <lineage>
        <taxon>Bacteria</taxon>
        <taxon>Bacillati</taxon>
        <taxon>Actinomycetota</taxon>
        <taxon>Actinomycetes</taxon>
        <taxon>Actinopolysporales</taxon>
        <taxon>Actinopolysporaceae</taxon>
        <taxon>Actinopolyspora</taxon>
        <taxon>Actinopolyspora alba group</taxon>
    </lineage>
</organism>
<evidence type="ECO:0000313" key="3">
    <source>
        <dbReference type="Proteomes" id="UP000198716"/>
    </source>
</evidence>
<keyword evidence="1" id="KW-0472">Membrane</keyword>
<feature type="transmembrane region" description="Helical" evidence="1">
    <location>
        <begin position="67"/>
        <end position="84"/>
    </location>
</feature>
<gene>
    <name evidence="2" type="ORF">SAMN04487819_107297</name>
</gene>
<keyword evidence="1" id="KW-0812">Transmembrane</keyword>
<evidence type="ECO:0000313" key="2">
    <source>
        <dbReference type="EMBL" id="SFE08870.1"/>
    </source>
</evidence>
<name>A0A1I1XTE1_9ACTN</name>
<dbReference type="Proteomes" id="UP000198716">
    <property type="component" value="Unassembled WGS sequence"/>
</dbReference>